<dbReference type="OrthoDB" id="5329160at2"/>
<keyword evidence="2" id="KW-0472">Membrane</keyword>
<comment type="caution">
    <text evidence="3">The sequence shown here is derived from an EMBL/GenBank/DDBJ whole genome shotgun (WGS) entry which is preliminary data.</text>
</comment>
<organism evidence="3 4">
    <name type="scientific">Campylobacter gracilis RM3268</name>
    <dbReference type="NCBI Taxonomy" id="553220"/>
    <lineage>
        <taxon>Bacteria</taxon>
        <taxon>Pseudomonadati</taxon>
        <taxon>Campylobacterota</taxon>
        <taxon>Epsilonproteobacteria</taxon>
        <taxon>Campylobacterales</taxon>
        <taxon>Campylobacteraceae</taxon>
        <taxon>Campylobacter</taxon>
    </lineage>
</organism>
<dbReference type="RefSeq" id="WP_005870352.1">
    <property type="nucleotide sequence ID" value="NZ_ACYG01000019.1"/>
</dbReference>
<dbReference type="Proteomes" id="UP000005709">
    <property type="component" value="Unassembled WGS sequence"/>
</dbReference>
<proteinExistence type="predicted"/>
<keyword evidence="4" id="KW-1185">Reference proteome</keyword>
<feature type="transmembrane region" description="Helical" evidence="2">
    <location>
        <begin position="7"/>
        <end position="34"/>
    </location>
</feature>
<feature type="region of interest" description="Disordered" evidence="1">
    <location>
        <begin position="132"/>
        <end position="190"/>
    </location>
</feature>
<gene>
    <name evidence="3" type="ORF">CAMGR0001_0829</name>
</gene>
<sequence length="190" mass="20694">MNALIFIIIGVILAIVELLVMDFTFIFFSAGFFITGLLSFGFHLDWDVQILLSFVLSFVLLIALKRPLKSRFFKPKEKHEDNFLDESGTGTVKNGMVYFKSTFWKSDEISDLNEGDRVEILGVKNGQIVVKKDSSRNSSGAGGVNLNDGDANLGDADSTGTDDKNSNVAASKSAQSSGAKEEAPEDLKEA</sequence>
<dbReference type="AlphaFoldDB" id="C8PG36"/>
<reference evidence="3 4" key="1">
    <citation type="submission" date="2009-07" db="EMBL/GenBank/DDBJ databases">
        <authorList>
            <person name="Madupu R."/>
            <person name="Sebastian Y."/>
            <person name="Durkin A.S."/>
            <person name="Torralba M."/>
            <person name="Methe B."/>
            <person name="Sutton G.G."/>
            <person name="Strausberg R.L."/>
            <person name="Nelson K.E."/>
        </authorList>
    </citation>
    <scope>NUCLEOTIDE SEQUENCE [LARGE SCALE GENOMIC DNA]</scope>
    <source>
        <strain evidence="3 4">RM3268</strain>
    </source>
</reference>
<dbReference type="eggNOG" id="COG1585">
    <property type="taxonomic scope" value="Bacteria"/>
</dbReference>
<protein>
    <submittedName>
        <fullName evidence="3">Nodulation efficiency protein D</fullName>
    </submittedName>
</protein>
<evidence type="ECO:0000313" key="3">
    <source>
        <dbReference type="EMBL" id="EEV18074.1"/>
    </source>
</evidence>
<dbReference type="STRING" id="824.CGRAC_1202"/>
<name>C8PG36_9BACT</name>
<evidence type="ECO:0000313" key="4">
    <source>
        <dbReference type="Proteomes" id="UP000005709"/>
    </source>
</evidence>
<accession>C8PG36</accession>
<evidence type="ECO:0000256" key="2">
    <source>
        <dbReference type="SAM" id="Phobius"/>
    </source>
</evidence>
<feature type="compositionally biased region" description="Low complexity" evidence="1">
    <location>
        <begin position="169"/>
        <end position="178"/>
    </location>
</feature>
<evidence type="ECO:0000256" key="1">
    <source>
        <dbReference type="SAM" id="MobiDB-lite"/>
    </source>
</evidence>
<keyword evidence="2" id="KW-1133">Transmembrane helix</keyword>
<dbReference type="EMBL" id="ACYG01000019">
    <property type="protein sequence ID" value="EEV18074.1"/>
    <property type="molecule type" value="Genomic_DNA"/>
</dbReference>
<feature type="compositionally biased region" description="Basic and acidic residues" evidence="1">
    <location>
        <begin position="179"/>
        <end position="190"/>
    </location>
</feature>
<feature type="transmembrane region" description="Helical" evidence="2">
    <location>
        <begin position="46"/>
        <end position="64"/>
    </location>
</feature>
<keyword evidence="2" id="KW-0812">Transmembrane</keyword>